<feature type="transmembrane region" description="Helical" evidence="1">
    <location>
        <begin position="174"/>
        <end position="193"/>
    </location>
</feature>
<evidence type="ECO:0008006" key="4">
    <source>
        <dbReference type="Google" id="ProtNLM"/>
    </source>
</evidence>
<dbReference type="RefSeq" id="WP_345346189.1">
    <property type="nucleotide sequence ID" value="NZ_BAABHJ010000001.1"/>
</dbReference>
<comment type="caution">
    <text evidence="2">The sequence shown here is derived from an EMBL/GenBank/DDBJ whole genome shotgun (WGS) entry which is preliminary data.</text>
</comment>
<proteinExistence type="predicted"/>
<sequence>MSDRTTLNSDQETVVPLGMDTGGIRRRLRTVARIAAFIGGPLFLLGTILHPARDGWGMAKVGQLYGVTHDIQAAGLLLQVVSLASMLALGMRVQTRRDLSGWYAALVGTLLWFALIVYDGSHNPVRAHYEPSLVHTSGDVDAGAAIIVFPALLIFPFGYLLLALMLRRRGMGRVAVLLSVGSFVYTLGGLFIFTSGPRFPLIQIFEVAGALLYALGYILLGRESGAMKPATTRR</sequence>
<feature type="transmembrane region" description="Helical" evidence="1">
    <location>
        <begin position="71"/>
        <end position="89"/>
    </location>
</feature>
<evidence type="ECO:0000313" key="3">
    <source>
        <dbReference type="Proteomes" id="UP001500212"/>
    </source>
</evidence>
<evidence type="ECO:0000256" key="1">
    <source>
        <dbReference type="SAM" id="Phobius"/>
    </source>
</evidence>
<feature type="transmembrane region" description="Helical" evidence="1">
    <location>
        <begin position="199"/>
        <end position="220"/>
    </location>
</feature>
<name>A0ABP8T8F7_9ACTN</name>
<dbReference type="Proteomes" id="UP001500212">
    <property type="component" value="Unassembled WGS sequence"/>
</dbReference>
<keyword evidence="3" id="KW-1185">Reference proteome</keyword>
<accession>A0ABP8T8F7</accession>
<keyword evidence="1" id="KW-0812">Transmembrane</keyword>
<protein>
    <recommendedName>
        <fullName evidence="4">DUF4386 family protein</fullName>
    </recommendedName>
</protein>
<feature type="transmembrane region" description="Helical" evidence="1">
    <location>
        <begin position="142"/>
        <end position="162"/>
    </location>
</feature>
<evidence type="ECO:0000313" key="2">
    <source>
        <dbReference type="EMBL" id="GAA4600624.1"/>
    </source>
</evidence>
<reference evidence="3" key="1">
    <citation type="journal article" date="2019" name="Int. J. Syst. Evol. Microbiol.">
        <title>The Global Catalogue of Microorganisms (GCM) 10K type strain sequencing project: providing services to taxonomists for standard genome sequencing and annotation.</title>
        <authorList>
            <consortium name="The Broad Institute Genomics Platform"/>
            <consortium name="The Broad Institute Genome Sequencing Center for Infectious Disease"/>
            <person name="Wu L."/>
            <person name="Ma J."/>
        </authorList>
    </citation>
    <scope>NUCLEOTIDE SEQUENCE [LARGE SCALE GENOMIC DNA]</scope>
    <source>
        <strain evidence="3">JCM 17938</strain>
    </source>
</reference>
<keyword evidence="1" id="KW-1133">Transmembrane helix</keyword>
<gene>
    <name evidence="2" type="ORF">GCM10023195_00460</name>
</gene>
<organism evidence="2 3">
    <name type="scientific">Actinoallomurus liliacearum</name>
    <dbReference type="NCBI Taxonomy" id="1080073"/>
    <lineage>
        <taxon>Bacteria</taxon>
        <taxon>Bacillati</taxon>
        <taxon>Actinomycetota</taxon>
        <taxon>Actinomycetes</taxon>
        <taxon>Streptosporangiales</taxon>
        <taxon>Thermomonosporaceae</taxon>
        <taxon>Actinoallomurus</taxon>
    </lineage>
</organism>
<keyword evidence="1" id="KW-0472">Membrane</keyword>
<feature type="transmembrane region" description="Helical" evidence="1">
    <location>
        <begin position="101"/>
        <end position="118"/>
    </location>
</feature>
<dbReference type="EMBL" id="BAABHJ010000001">
    <property type="protein sequence ID" value="GAA4600624.1"/>
    <property type="molecule type" value="Genomic_DNA"/>
</dbReference>
<feature type="transmembrane region" description="Helical" evidence="1">
    <location>
        <begin position="31"/>
        <end position="51"/>
    </location>
</feature>